<dbReference type="InterPro" id="IPR006597">
    <property type="entry name" value="Sel1-like"/>
</dbReference>
<dbReference type="InterPro" id="IPR000719">
    <property type="entry name" value="Prot_kinase_dom"/>
</dbReference>
<dbReference type="PROSITE" id="PS50011">
    <property type="entry name" value="PROTEIN_KINASE_DOM"/>
    <property type="match status" value="1"/>
</dbReference>
<protein>
    <recommendedName>
        <fullName evidence="1">Protein kinase domain-containing protein</fullName>
    </recommendedName>
</protein>
<comment type="caution">
    <text evidence="2">The sequence shown here is derived from an EMBL/GenBank/DDBJ whole genome shotgun (WGS) entry which is preliminary data.</text>
</comment>
<dbReference type="SMART" id="SM00220">
    <property type="entry name" value="S_TKc"/>
    <property type="match status" value="1"/>
</dbReference>
<sequence length="864" mass="101358">MNKSSTIIESFLKLPEFLYSSKAKFEKPDFKEIVQNFSYFIISKTAFLNEHQKKIVMENIESSKIIIFDEILNSDDEVNENYLILCFEKTIMILEKSTALEYIMQNNFFSIPNLSFCFLKKSKSIFDGKVTDGFREIPINSIFLEEIESLNEGLWIYTTEKSMNYIWSLLIPSISAYLIKKSYLKQNKYRIERYILDSEKYIETGIMQEEILSEEEYVEMRRVGIGGSFSPLLIYHIKKGELYVIKKPYGNAEQDKLVRRENKNYMKIRHPFLPKYIGRVKDKNYNVIEFIEGTTLENIEKIGLTYEDKLKIIFELSLIFYYFHYNELIYRDLKPNNVMIDSNKNIVLIDFDRLIDNIENTHSIDANNKFIAPEVYATNQYSYESDIYSVGKMIEHILNGKKDVPFLNNIIQKCTNERASNRPSISEIINKFILLTQEKVKIERCVCNFKDHFTILGWISHKVSPGDKMSLFGLGLNYEIGEYIKCDINKAIHYYTLADIQNYNEAQYRLGLIFLKYKNITQGNYKSLYYFSKAAYNKHLYALVYVGYFNLKLDINKAIFCFSYAANQNIPIAQYYLGLIYLTDKYCLFDINKAIHYLSLAANRNIPIAQCYLGLIYSKEKYCLFDINKAIHYLSLAANRNYPEAQCYLGLIYSKKEYTIFDISKSIHYLSLAANQNYPEAQYYLGLIYSKKEYTIFDISKATHYLSLAANQNYPEAQYYLGLIYSKKEYTIFDISKATHYLSLAANQNYPEAQCYLGLIYSKKEYTIFDISKSIHYLSLAANQNYPEAQFNLGLIYLTDEYSFLDINKAIHYLSLVVYKRGDLRPGVLKRFASPLSRFSALDELRTDHHKYRSSMRSITVFSF</sequence>
<dbReference type="PROSITE" id="PS00108">
    <property type="entry name" value="PROTEIN_KINASE_ST"/>
    <property type="match status" value="1"/>
</dbReference>
<proteinExistence type="predicted"/>
<dbReference type="SUPFAM" id="SSF81901">
    <property type="entry name" value="HCP-like"/>
    <property type="match status" value="3"/>
</dbReference>
<organism evidence="2 3">
    <name type="scientific">Tritrichomonas musculus</name>
    <dbReference type="NCBI Taxonomy" id="1915356"/>
    <lineage>
        <taxon>Eukaryota</taxon>
        <taxon>Metamonada</taxon>
        <taxon>Parabasalia</taxon>
        <taxon>Tritrichomonadida</taxon>
        <taxon>Tritrichomonadidae</taxon>
        <taxon>Tritrichomonas</taxon>
    </lineage>
</organism>
<dbReference type="InterPro" id="IPR011009">
    <property type="entry name" value="Kinase-like_dom_sf"/>
</dbReference>
<dbReference type="Gene3D" id="1.25.40.10">
    <property type="entry name" value="Tetratricopeptide repeat domain"/>
    <property type="match status" value="3"/>
</dbReference>
<evidence type="ECO:0000259" key="1">
    <source>
        <dbReference type="PROSITE" id="PS50011"/>
    </source>
</evidence>
<dbReference type="InterPro" id="IPR011990">
    <property type="entry name" value="TPR-like_helical_dom_sf"/>
</dbReference>
<keyword evidence="3" id="KW-1185">Reference proteome</keyword>
<name>A0ABR2GQM1_9EUKA</name>
<dbReference type="SUPFAM" id="SSF56112">
    <property type="entry name" value="Protein kinase-like (PK-like)"/>
    <property type="match status" value="1"/>
</dbReference>
<reference evidence="2 3" key="1">
    <citation type="submission" date="2024-04" db="EMBL/GenBank/DDBJ databases">
        <title>Tritrichomonas musculus Genome.</title>
        <authorList>
            <person name="Alves-Ferreira E."/>
            <person name="Grigg M."/>
            <person name="Lorenzi H."/>
            <person name="Galac M."/>
        </authorList>
    </citation>
    <scope>NUCLEOTIDE SEQUENCE [LARGE SCALE GENOMIC DNA]</scope>
    <source>
        <strain evidence="2 3">EAF2021</strain>
    </source>
</reference>
<dbReference type="SMART" id="SM00671">
    <property type="entry name" value="SEL1"/>
    <property type="match status" value="10"/>
</dbReference>
<gene>
    <name evidence="2" type="ORF">M9Y10_039856</name>
</gene>
<evidence type="ECO:0000313" key="3">
    <source>
        <dbReference type="Proteomes" id="UP001470230"/>
    </source>
</evidence>
<dbReference type="PANTHER" id="PTHR45011:SF1">
    <property type="entry name" value="DAP3-BINDING CELL DEATH ENHANCER 1"/>
    <property type="match status" value="1"/>
</dbReference>
<dbReference type="Pfam" id="PF08238">
    <property type="entry name" value="Sel1"/>
    <property type="match status" value="10"/>
</dbReference>
<dbReference type="InterPro" id="IPR008271">
    <property type="entry name" value="Ser/Thr_kinase_AS"/>
</dbReference>
<dbReference type="Pfam" id="PF00069">
    <property type="entry name" value="Pkinase"/>
    <property type="match status" value="1"/>
</dbReference>
<feature type="domain" description="Protein kinase" evidence="1">
    <location>
        <begin position="217"/>
        <end position="455"/>
    </location>
</feature>
<evidence type="ECO:0000313" key="2">
    <source>
        <dbReference type="EMBL" id="KAK8836224.1"/>
    </source>
</evidence>
<dbReference type="InterPro" id="IPR052748">
    <property type="entry name" value="ISR_Activator"/>
</dbReference>
<accession>A0ABR2GQM1</accession>
<dbReference type="EMBL" id="JAPFFF010000067">
    <property type="protein sequence ID" value="KAK8836224.1"/>
    <property type="molecule type" value="Genomic_DNA"/>
</dbReference>
<dbReference type="PANTHER" id="PTHR45011">
    <property type="entry name" value="DAP3-BINDING CELL DEATH ENHANCER 1"/>
    <property type="match status" value="1"/>
</dbReference>
<dbReference type="Gene3D" id="1.10.510.10">
    <property type="entry name" value="Transferase(Phosphotransferase) domain 1"/>
    <property type="match status" value="1"/>
</dbReference>
<dbReference type="Proteomes" id="UP001470230">
    <property type="component" value="Unassembled WGS sequence"/>
</dbReference>